<dbReference type="GO" id="GO:0003723">
    <property type="term" value="F:RNA binding"/>
    <property type="evidence" value="ECO:0007669"/>
    <property type="project" value="InterPro"/>
</dbReference>
<accession>A0A939K2N1</accession>
<feature type="non-terminal residue" evidence="1">
    <location>
        <position position="64"/>
    </location>
</feature>
<sequence>MPAVTNLFSEWLSLRKAFNTVDYVGNERYVFNIKGNQYRLVAMISFDKRTLFIRFVGTHSEYDE</sequence>
<dbReference type="GO" id="GO:0004519">
    <property type="term" value="F:endonuclease activity"/>
    <property type="evidence" value="ECO:0007669"/>
    <property type="project" value="InterPro"/>
</dbReference>
<dbReference type="Pfam" id="PF09907">
    <property type="entry name" value="HigB_toxin"/>
    <property type="match status" value="1"/>
</dbReference>
<dbReference type="AlphaFoldDB" id="A0A939K2N1"/>
<reference evidence="1 2" key="1">
    <citation type="submission" date="2021-03" db="EMBL/GenBank/DDBJ databases">
        <title>Fibrella sp. HMF5036 genome sequencing and assembly.</title>
        <authorList>
            <person name="Kang H."/>
            <person name="Kim H."/>
            <person name="Bae S."/>
            <person name="Joh K."/>
        </authorList>
    </citation>
    <scope>NUCLEOTIDE SEQUENCE [LARGE SCALE GENOMIC DNA]</scope>
    <source>
        <strain evidence="1 2">HMF5036</strain>
    </source>
</reference>
<dbReference type="GO" id="GO:0110001">
    <property type="term" value="C:toxin-antitoxin complex"/>
    <property type="evidence" value="ECO:0007669"/>
    <property type="project" value="InterPro"/>
</dbReference>
<comment type="caution">
    <text evidence="1">The sequence shown here is derived from an EMBL/GenBank/DDBJ whole genome shotgun (WGS) entry which is preliminary data.</text>
</comment>
<name>A0A939K2N1_9BACT</name>
<gene>
    <name evidence="1" type="ORF">J2I48_24755</name>
</gene>
<dbReference type="InterPro" id="IPR018669">
    <property type="entry name" value="Toxin_HigB"/>
</dbReference>
<evidence type="ECO:0000313" key="1">
    <source>
        <dbReference type="EMBL" id="MBO0934241.1"/>
    </source>
</evidence>
<proteinExistence type="predicted"/>
<dbReference type="EMBL" id="JAFMYU010000028">
    <property type="protein sequence ID" value="MBO0934241.1"/>
    <property type="molecule type" value="Genomic_DNA"/>
</dbReference>
<organism evidence="1 2">
    <name type="scientific">Fibrella aquatilis</name>
    <dbReference type="NCBI Taxonomy" id="2817059"/>
    <lineage>
        <taxon>Bacteria</taxon>
        <taxon>Pseudomonadati</taxon>
        <taxon>Bacteroidota</taxon>
        <taxon>Cytophagia</taxon>
        <taxon>Cytophagales</taxon>
        <taxon>Spirosomataceae</taxon>
        <taxon>Fibrella</taxon>
    </lineage>
</organism>
<evidence type="ECO:0000313" key="2">
    <source>
        <dbReference type="Proteomes" id="UP000664795"/>
    </source>
</evidence>
<dbReference type="Proteomes" id="UP000664795">
    <property type="component" value="Unassembled WGS sequence"/>
</dbReference>
<protein>
    <submittedName>
        <fullName evidence="1">Type II toxin-antitoxin system HigB family toxin</fullName>
    </submittedName>
</protein>
<keyword evidence="2" id="KW-1185">Reference proteome</keyword>